<name>A0ABT9VZG6_9BACI</name>
<reference evidence="7 8" key="1">
    <citation type="submission" date="2023-07" db="EMBL/GenBank/DDBJ databases">
        <title>Genomic Encyclopedia of Type Strains, Phase IV (KMG-IV): sequencing the most valuable type-strain genomes for metagenomic binning, comparative biology and taxonomic classification.</title>
        <authorList>
            <person name="Goeker M."/>
        </authorList>
    </citation>
    <scope>NUCLEOTIDE SEQUENCE [LARGE SCALE GENOMIC DNA]</scope>
    <source>
        <strain evidence="7 8">DSM 12751</strain>
    </source>
</reference>
<dbReference type="RefSeq" id="WP_307394550.1">
    <property type="nucleotide sequence ID" value="NZ_BAAADK010000020.1"/>
</dbReference>
<evidence type="ECO:0000256" key="2">
    <source>
        <dbReference type="ARBA" id="ARBA00030291"/>
    </source>
</evidence>
<organism evidence="7 8">
    <name type="scientific">Caldalkalibacillus horti</name>
    <dbReference type="NCBI Taxonomy" id="77523"/>
    <lineage>
        <taxon>Bacteria</taxon>
        <taxon>Bacillati</taxon>
        <taxon>Bacillota</taxon>
        <taxon>Bacilli</taxon>
        <taxon>Bacillales</taxon>
        <taxon>Bacillaceae</taxon>
        <taxon>Caldalkalibacillus</taxon>
    </lineage>
</organism>
<dbReference type="EMBL" id="JAUSTY010000008">
    <property type="protein sequence ID" value="MDQ0166387.1"/>
    <property type="molecule type" value="Genomic_DNA"/>
</dbReference>
<evidence type="ECO:0000256" key="5">
    <source>
        <dbReference type="ARBA" id="ARBA00033298"/>
    </source>
</evidence>
<dbReference type="PROSITE" id="PS00934">
    <property type="entry name" value="GLYOXALASE_I_1"/>
    <property type="match status" value="1"/>
</dbReference>
<dbReference type="InterPro" id="IPR018146">
    <property type="entry name" value="Glyoxalase_1_CS"/>
</dbReference>
<dbReference type="PROSITE" id="PS51819">
    <property type="entry name" value="VOC"/>
    <property type="match status" value="1"/>
</dbReference>
<keyword evidence="8" id="KW-1185">Reference proteome</keyword>
<dbReference type="InterPro" id="IPR037523">
    <property type="entry name" value="VOC_core"/>
</dbReference>
<proteinExistence type="predicted"/>
<evidence type="ECO:0000256" key="3">
    <source>
        <dbReference type="ARBA" id="ARBA00030892"/>
    </source>
</evidence>
<accession>A0ABT9VZG6</accession>
<dbReference type="InterPro" id="IPR004360">
    <property type="entry name" value="Glyas_Fos-R_dOase_dom"/>
</dbReference>
<dbReference type="PANTHER" id="PTHR46036">
    <property type="entry name" value="LACTOYLGLUTATHIONE LYASE"/>
    <property type="match status" value="1"/>
</dbReference>
<evidence type="ECO:0000313" key="8">
    <source>
        <dbReference type="Proteomes" id="UP001235840"/>
    </source>
</evidence>
<dbReference type="Pfam" id="PF00903">
    <property type="entry name" value="Glyoxalase"/>
    <property type="match status" value="1"/>
</dbReference>
<dbReference type="SUPFAM" id="SSF54593">
    <property type="entry name" value="Glyoxalase/Bleomycin resistance protein/Dihydroxybiphenyl dioxygenase"/>
    <property type="match status" value="1"/>
</dbReference>
<feature type="domain" description="VOC" evidence="6">
    <location>
        <begin position="4"/>
        <end position="131"/>
    </location>
</feature>
<dbReference type="Proteomes" id="UP001235840">
    <property type="component" value="Unassembled WGS sequence"/>
</dbReference>
<evidence type="ECO:0000256" key="4">
    <source>
        <dbReference type="ARBA" id="ARBA00032460"/>
    </source>
</evidence>
<dbReference type="GO" id="GO:0004462">
    <property type="term" value="F:lactoylglutathione lyase activity"/>
    <property type="evidence" value="ECO:0007669"/>
    <property type="project" value="UniProtKB-EC"/>
</dbReference>
<dbReference type="Gene3D" id="3.10.180.10">
    <property type="entry name" value="2,3-Dihydroxybiphenyl 1,2-Dioxygenase, domain 1"/>
    <property type="match status" value="1"/>
</dbReference>
<keyword evidence="1" id="KW-0479">Metal-binding</keyword>
<dbReference type="PANTHER" id="PTHR46036:SF5">
    <property type="entry name" value="LACTOYLGLUTATHIONE LYASE"/>
    <property type="match status" value="1"/>
</dbReference>
<protein>
    <recommendedName>
        <fullName evidence="3">Aldoketomutase</fullName>
    </recommendedName>
    <alternativeName>
        <fullName evidence="2">Ketone-aldehyde mutase</fullName>
    </alternativeName>
    <alternativeName>
        <fullName evidence="4">Methylglyoxalase</fullName>
    </alternativeName>
    <alternativeName>
        <fullName evidence="5">S-D-lactoylglutathione methylglyoxal lyase</fullName>
    </alternativeName>
</protein>
<keyword evidence="7" id="KW-0456">Lyase</keyword>
<comment type="caution">
    <text evidence="7">The sequence shown here is derived from an EMBL/GenBank/DDBJ whole genome shotgun (WGS) entry which is preliminary data.</text>
</comment>
<sequence>MIKGIEHTAIMVSDMDRSLEFYEQVLGMTLRHREWLNEDVELAFLYYPKQQSSLSEAEIELVYEKGVDVHQLGEGLVNHLAFRVEDISETMGQLRELGIVFDEEEPIRVLGNVKIAFFSGPDGEILELVER</sequence>
<evidence type="ECO:0000259" key="6">
    <source>
        <dbReference type="PROSITE" id="PS51819"/>
    </source>
</evidence>
<evidence type="ECO:0000256" key="1">
    <source>
        <dbReference type="ARBA" id="ARBA00022723"/>
    </source>
</evidence>
<gene>
    <name evidence="7" type="ORF">J2S11_002291</name>
</gene>
<evidence type="ECO:0000313" key="7">
    <source>
        <dbReference type="EMBL" id="MDQ0166387.1"/>
    </source>
</evidence>
<dbReference type="InterPro" id="IPR029068">
    <property type="entry name" value="Glyas_Bleomycin-R_OHBP_Dase"/>
</dbReference>